<dbReference type="AlphaFoldDB" id="A0A382HC97"/>
<organism evidence="1">
    <name type="scientific">marine metagenome</name>
    <dbReference type="NCBI Taxonomy" id="408172"/>
    <lineage>
        <taxon>unclassified sequences</taxon>
        <taxon>metagenomes</taxon>
        <taxon>ecological metagenomes</taxon>
    </lineage>
</organism>
<dbReference type="EMBL" id="UINC01060420">
    <property type="protein sequence ID" value="SVB84906.1"/>
    <property type="molecule type" value="Genomic_DNA"/>
</dbReference>
<dbReference type="CDD" id="cd00586">
    <property type="entry name" value="4HBT"/>
    <property type="match status" value="1"/>
</dbReference>
<dbReference type="InterPro" id="IPR029069">
    <property type="entry name" value="HotDog_dom_sf"/>
</dbReference>
<proteinExistence type="predicted"/>
<dbReference type="Gene3D" id="3.10.129.10">
    <property type="entry name" value="Hotdog Thioesterase"/>
    <property type="match status" value="1"/>
</dbReference>
<name>A0A382HC97_9ZZZZ</name>
<dbReference type="SUPFAM" id="SSF54637">
    <property type="entry name" value="Thioesterase/thiol ester dehydrase-isomerase"/>
    <property type="match status" value="1"/>
</dbReference>
<protein>
    <submittedName>
        <fullName evidence="1">Uncharacterized protein</fullName>
    </submittedName>
</protein>
<dbReference type="Pfam" id="PF13279">
    <property type="entry name" value="4HBT_2"/>
    <property type="match status" value="1"/>
</dbReference>
<accession>A0A382HC97</accession>
<gene>
    <name evidence="1" type="ORF">METZ01_LOCUS237760</name>
</gene>
<sequence length="138" mass="15768">MLMAIVNRYSIRVDWGDCDPAGIVFYPNFYRWMDRGFWLLFEGQDLTLEALNHRFGVFGGPLVDTGATFVTPARTGDELTVTSLVDQWSRKSFRLKHEFTCDDTKVASGFETRIWGIRKDDGAIRAGIIPDEVKHLFS</sequence>
<reference evidence="1" key="1">
    <citation type="submission" date="2018-05" db="EMBL/GenBank/DDBJ databases">
        <authorList>
            <person name="Lanie J.A."/>
            <person name="Ng W.-L."/>
            <person name="Kazmierczak K.M."/>
            <person name="Andrzejewski T.M."/>
            <person name="Davidsen T.M."/>
            <person name="Wayne K.J."/>
            <person name="Tettelin H."/>
            <person name="Glass J.I."/>
            <person name="Rusch D."/>
            <person name="Podicherti R."/>
            <person name="Tsui H.-C.T."/>
            <person name="Winkler M.E."/>
        </authorList>
    </citation>
    <scope>NUCLEOTIDE SEQUENCE</scope>
</reference>
<evidence type="ECO:0000313" key="1">
    <source>
        <dbReference type="EMBL" id="SVB84906.1"/>
    </source>
</evidence>